<dbReference type="GO" id="GO:0007606">
    <property type="term" value="P:sensory perception of chemical stimulus"/>
    <property type="evidence" value="ECO:0007669"/>
    <property type="project" value="InterPro"/>
</dbReference>
<dbReference type="InterPro" id="IPR004151">
    <property type="entry name" value="7TM_GPCR_serpentine_rcpt_Sre"/>
</dbReference>
<dbReference type="AlphaFoldDB" id="A0A1I7RXP8"/>
<feature type="transmembrane region" description="Helical" evidence="2">
    <location>
        <begin position="241"/>
        <end position="264"/>
    </location>
</feature>
<dbReference type="PANTHER" id="PTHR47521:SF7">
    <property type="entry name" value="SERPENTINE RECEPTOR CLASS EPSILON-6"/>
    <property type="match status" value="1"/>
</dbReference>
<dbReference type="Proteomes" id="UP000095284">
    <property type="component" value="Unplaced"/>
</dbReference>
<protein>
    <submittedName>
        <fullName evidence="4">G_PROTEIN_RECEP_F1_2 domain-containing protein</fullName>
    </submittedName>
</protein>
<comment type="similarity">
    <text evidence="1">Belongs to the nematode receptor-like protein sre family.</text>
</comment>
<keyword evidence="2" id="KW-0812">Transmembrane</keyword>
<feature type="transmembrane region" description="Helical" evidence="2">
    <location>
        <begin position="186"/>
        <end position="204"/>
    </location>
</feature>
<dbReference type="InterPro" id="IPR052860">
    <property type="entry name" value="NRL-GPCR1"/>
</dbReference>
<keyword evidence="2" id="KW-0472">Membrane</keyword>
<feature type="transmembrane region" description="Helical" evidence="2">
    <location>
        <begin position="279"/>
        <end position="295"/>
    </location>
</feature>
<name>A0A1I7RXP8_BURXY</name>
<organism evidence="3 4">
    <name type="scientific">Bursaphelenchus xylophilus</name>
    <name type="common">Pinewood nematode worm</name>
    <name type="synonym">Aphelenchoides xylophilus</name>
    <dbReference type="NCBI Taxonomy" id="6326"/>
    <lineage>
        <taxon>Eukaryota</taxon>
        <taxon>Metazoa</taxon>
        <taxon>Ecdysozoa</taxon>
        <taxon>Nematoda</taxon>
        <taxon>Chromadorea</taxon>
        <taxon>Rhabditida</taxon>
        <taxon>Tylenchina</taxon>
        <taxon>Tylenchomorpha</taxon>
        <taxon>Aphelenchoidea</taxon>
        <taxon>Aphelenchoididae</taxon>
        <taxon>Bursaphelenchus</taxon>
    </lineage>
</organism>
<evidence type="ECO:0000256" key="2">
    <source>
        <dbReference type="SAM" id="Phobius"/>
    </source>
</evidence>
<accession>A0A1I7RXP8</accession>
<evidence type="ECO:0000313" key="4">
    <source>
        <dbReference type="WBParaSite" id="BXY_0551500.1"/>
    </source>
</evidence>
<sequence length="344" mass="39428">MLPSFLTNVYLVVAELSRRLNEATSNEKKRQILLKNFYDLLLAPGDNYELARFFYCLELGLLLLAIPINLAVCWAVTQTHTFHPNLRLILFSNIMCGVLQATVRAIFVLHILTYEMLVSPAVGRKLFGLRAFFVNQMLLAFLNVFIERFVAYKMSARYEKAPLYLAVVIIVCWWISTYLLTYVVEIGAVTLLCILSPCVALFLANRWIKLQNTAPTGNASLSKRYQMTENIKTLTMCRPWIILYLITNVAHAFLLFAAIFLFLMDGTNSVKLLVQSMDILYAAYVATYTLVLVNGHQGLKAHFRILLWNRSKVTMESYNYLATTLKTNNEDFDGHFKRLDQAWA</sequence>
<dbReference type="Pfam" id="PF03125">
    <property type="entry name" value="Sre"/>
    <property type="match status" value="1"/>
</dbReference>
<feature type="transmembrane region" description="Helical" evidence="2">
    <location>
        <begin position="88"/>
        <end position="112"/>
    </location>
</feature>
<evidence type="ECO:0000313" key="3">
    <source>
        <dbReference type="Proteomes" id="UP000095284"/>
    </source>
</evidence>
<proteinExistence type="inferred from homology"/>
<dbReference type="PANTHER" id="PTHR47521">
    <property type="entry name" value="SERPENTINE RECEPTOR, CLASS E (EPSILON)-RELATED"/>
    <property type="match status" value="1"/>
</dbReference>
<reference evidence="4" key="1">
    <citation type="submission" date="2016-11" db="UniProtKB">
        <authorList>
            <consortium name="WormBaseParasite"/>
        </authorList>
    </citation>
    <scope>IDENTIFICATION</scope>
</reference>
<feature type="transmembrane region" description="Helical" evidence="2">
    <location>
        <begin position="163"/>
        <end position="180"/>
    </location>
</feature>
<keyword evidence="2" id="KW-1133">Transmembrane helix</keyword>
<evidence type="ECO:0000256" key="1">
    <source>
        <dbReference type="ARBA" id="ARBA00006803"/>
    </source>
</evidence>
<feature type="transmembrane region" description="Helical" evidence="2">
    <location>
        <begin position="132"/>
        <end position="151"/>
    </location>
</feature>
<dbReference type="WBParaSite" id="BXY_0551500.1">
    <property type="protein sequence ID" value="BXY_0551500.1"/>
    <property type="gene ID" value="BXY_0551500"/>
</dbReference>
<dbReference type="GO" id="GO:0016020">
    <property type="term" value="C:membrane"/>
    <property type="evidence" value="ECO:0007669"/>
    <property type="project" value="InterPro"/>
</dbReference>
<feature type="transmembrane region" description="Helical" evidence="2">
    <location>
        <begin position="52"/>
        <end position="76"/>
    </location>
</feature>